<evidence type="ECO:0000313" key="2">
    <source>
        <dbReference type="Proteomes" id="UP001162992"/>
    </source>
</evidence>
<accession>A0ACC2AB76</accession>
<name>A0ACC2AB76_DIPCM</name>
<evidence type="ECO:0000313" key="1">
    <source>
        <dbReference type="EMBL" id="KAJ7514813.1"/>
    </source>
</evidence>
<comment type="caution">
    <text evidence="1">The sequence shown here is derived from an EMBL/GenBank/DDBJ whole genome shotgun (WGS) entry which is preliminary data.</text>
</comment>
<organism evidence="1 2">
    <name type="scientific">Diphasiastrum complanatum</name>
    <name type="common">Issler's clubmoss</name>
    <name type="synonym">Lycopodium complanatum</name>
    <dbReference type="NCBI Taxonomy" id="34168"/>
    <lineage>
        <taxon>Eukaryota</taxon>
        <taxon>Viridiplantae</taxon>
        <taxon>Streptophyta</taxon>
        <taxon>Embryophyta</taxon>
        <taxon>Tracheophyta</taxon>
        <taxon>Lycopodiopsida</taxon>
        <taxon>Lycopodiales</taxon>
        <taxon>Lycopodiaceae</taxon>
        <taxon>Lycopodioideae</taxon>
        <taxon>Diphasiastrum</taxon>
    </lineage>
</organism>
<protein>
    <submittedName>
        <fullName evidence="1">Uncharacterized protein</fullName>
    </submittedName>
</protein>
<dbReference type="Proteomes" id="UP001162992">
    <property type="component" value="Chromosome 23"/>
</dbReference>
<reference evidence="2" key="1">
    <citation type="journal article" date="2024" name="Proc. Natl. Acad. Sci. U.S.A.">
        <title>Extraordinary preservation of gene collinearity over three hundred million years revealed in homosporous lycophytes.</title>
        <authorList>
            <person name="Li C."/>
            <person name="Wickell D."/>
            <person name="Kuo L.Y."/>
            <person name="Chen X."/>
            <person name="Nie B."/>
            <person name="Liao X."/>
            <person name="Peng D."/>
            <person name="Ji J."/>
            <person name="Jenkins J."/>
            <person name="Williams M."/>
            <person name="Shu S."/>
            <person name="Plott C."/>
            <person name="Barry K."/>
            <person name="Rajasekar S."/>
            <person name="Grimwood J."/>
            <person name="Han X."/>
            <person name="Sun S."/>
            <person name="Hou Z."/>
            <person name="He W."/>
            <person name="Dai G."/>
            <person name="Sun C."/>
            <person name="Schmutz J."/>
            <person name="Leebens-Mack J.H."/>
            <person name="Li F.W."/>
            <person name="Wang L."/>
        </authorList>
    </citation>
    <scope>NUCLEOTIDE SEQUENCE [LARGE SCALE GENOMIC DNA]</scope>
    <source>
        <strain evidence="2">cv. PW_Plant_1</strain>
    </source>
</reference>
<gene>
    <name evidence="1" type="ORF">O6H91_23G060500</name>
</gene>
<proteinExistence type="predicted"/>
<keyword evidence="2" id="KW-1185">Reference proteome</keyword>
<sequence>MAMAMAMHHPHFHTNPAFCWLSVRNVPNTGSDLPLHLPSPTKAIDKTKHQLMNGAPVPVTKRRKVAVFWDLDNKPPPPKAQPYDVAVELKKVAGELGEVVDVVAYANKHAFRFVPGWVKEAREQRSVLDQMELEGVEKAEQPYVCLICDQKFPINLDLKNHLLSYHEKERQRRARLLKKLKNSPLKERQVLEAKEQLYLEASRNVLIPEVGYGLEYELKRAGICVRMVSDDPQAADRALKRRMRQTIKSKNADCLFLVSDDTDYEEVLMAARSKGMHTAVLAKTVALEKSADVMLSWFEFMSGDARIVANRAAREWIIQEKPDQKPSFEEANYGSGL</sequence>
<dbReference type="EMBL" id="CM055114">
    <property type="protein sequence ID" value="KAJ7514813.1"/>
    <property type="molecule type" value="Genomic_DNA"/>
</dbReference>